<dbReference type="OrthoDB" id="9807568at2"/>
<feature type="transmembrane region" description="Helical" evidence="6">
    <location>
        <begin position="356"/>
        <end position="377"/>
    </location>
</feature>
<accession>A0A0P6XIB1</accession>
<feature type="transmembrane region" description="Helical" evidence="6">
    <location>
        <begin position="93"/>
        <end position="113"/>
    </location>
</feature>
<keyword evidence="4 6" id="KW-0472">Membrane</keyword>
<protein>
    <recommendedName>
        <fullName evidence="12">NADH-quinone oxidoreductase subunit L</fullName>
    </recommendedName>
</protein>
<evidence type="ECO:0000256" key="6">
    <source>
        <dbReference type="SAM" id="Phobius"/>
    </source>
</evidence>
<feature type="transmembrane region" description="Helical" evidence="6">
    <location>
        <begin position="196"/>
        <end position="213"/>
    </location>
</feature>
<evidence type="ECO:0000256" key="3">
    <source>
        <dbReference type="ARBA" id="ARBA00022989"/>
    </source>
</evidence>
<feature type="transmembrane region" description="Helical" evidence="6">
    <location>
        <begin position="415"/>
        <end position="435"/>
    </location>
</feature>
<evidence type="ECO:0000256" key="1">
    <source>
        <dbReference type="ARBA" id="ARBA00004127"/>
    </source>
</evidence>
<keyword evidence="3 6" id="KW-1133">Transmembrane helix</keyword>
<dbReference type="GO" id="GO:0003954">
    <property type="term" value="F:NADH dehydrogenase activity"/>
    <property type="evidence" value="ECO:0007669"/>
    <property type="project" value="TreeGrafter"/>
</dbReference>
<feature type="transmembrane region" description="Helical" evidence="6">
    <location>
        <begin position="530"/>
        <end position="557"/>
    </location>
</feature>
<sequence>MLLSETLQNPAVSLVPWVVFLPLIGLVINLVLGQRLGEKFVGAVASLAALAAFGVAVVLAVTLAGEPGVGKFHLLDWIQVGGLNLGWDFRVDTLSVTMMLVVAGVGSLIHIYATAYMHSDVRHNGDPSRYRRFFVYFNLFILAMMILVSADSYLMLFVGWEGVGLCSYLLIGFWFEKGADGTANAKAAKKAFVVNRVGDFGLLLAMFLLFWNFKSLSFDEIFAQAPALAQAAPGVVLAVTLFMLLGVAGKSAQLPLFVWLPDAMAGPTPVSALIHAATMVTAGVYLVARSSPLYLEVPAAQQAVMWVGALTALFAATIAVAQNDIKKVLAYSTISQLGFMVAAVGMTAYVAGMFHLITHAFFKALLFLSAGSVILGLEHGHAHSHNGHNGHEEDHFDPQDMRNMGGLQGRMKTTFWVYLIGALALAGIAPLSGFFSKDEILAAALHTSPAIFALLIAAAFLTAFYMGRQVFLVFFGRPRSTAAEHAVESPALITVPLILLALLSALGGALNLPKIYTLEHWLEHSLQHSLVVEFNLTVAVGSVLLALTAIALAWWLYGKRQMRASDPDPLAAPLGGLFRALQNKWWVDELYQAVIVRPYHALASWLSGPVDSTGIDGIANGLGQLTHWAAGSLRRIQTGYVRTYVLVVLFGVVLMLAFLAFN</sequence>
<dbReference type="GO" id="GO:0012505">
    <property type="term" value="C:endomembrane system"/>
    <property type="evidence" value="ECO:0007669"/>
    <property type="project" value="UniProtKB-SubCell"/>
</dbReference>
<dbReference type="Proteomes" id="UP000050501">
    <property type="component" value="Unassembled WGS sequence"/>
</dbReference>
<feature type="transmembrane region" description="Helical" evidence="6">
    <location>
        <begin position="270"/>
        <end position="288"/>
    </location>
</feature>
<feature type="domain" description="NADH:quinone oxidoreductase/Mrp antiporter transmembrane" evidence="7">
    <location>
        <begin position="150"/>
        <end position="462"/>
    </location>
</feature>
<dbReference type="InterPro" id="IPR001750">
    <property type="entry name" value="ND/Mrp_TM"/>
</dbReference>
<evidence type="ECO:0000256" key="4">
    <source>
        <dbReference type="ARBA" id="ARBA00023136"/>
    </source>
</evidence>
<dbReference type="PANTHER" id="PTHR42829">
    <property type="entry name" value="NADH-UBIQUINONE OXIDOREDUCTASE CHAIN 5"/>
    <property type="match status" value="1"/>
</dbReference>
<dbReference type="Gene3D" id="1.20.5.2700">
    <property type="match status" value="1"/>
</dbReference>
<dbReference type="GO" id="GO:0008137">
    <property type="term" value="F:NADH dehydrogenase (ubiquinone) activity"/>
    <property type="evidence" value="ECO:0007669"/>
    <property type="project" value="InterPro"/>
</dbReference>
<feature type="transmembrane region" description="Helical" evidence="6">
    <location>
        <begin position="643"/>
        <end position="661"/>
    </location>
</feature>
<gene>
    <name evidence="9" type="ORF">ADN01_12920</name>
    <name evidence="10" type="ORF">ADN01_13155</name>
</gene>
<dbReference type="GO" id="GO:0016020">
    <property type="term" value="C:membrane"/>
    <property type="evidence" value="ECO:0007669"/>
    <property type="project" value="UniProtKB-SubCell"/>
</dbReference>
<name>A0A0P6XIB1_9CHLR</name>
<dbReference type="STRING" id="229921.ADN01_12920"/>
<dbReference type="PATRIC" id="fig|229921.5.peg.3560"/>
<comment type="caution">
    <text evidence="9">The sequence shown here is derived from an EMBL/GenBank/DDBJ whole genome shotgun (WGS) entry which is preliminary data.</text>
</comment>
<comment type="subcellular location">
    <subcellularLocation>
        <location evidence="1">Endomembrane system</location>
        <topology evidence="1">Multi-pass membrane protein</topology>
    </subcellularLocation>
    <subcellularLocation>
        <location evidence="5">Membrane</location>
        <topology evidence="5">Multi-pass membrane protein</topology>
    </subcellularLocation>
</comment>
<feature type="transmembrane region" description="Helical" evidence="6">
    <location>
        <begin position="225"/>
        <end position="249"/>
    </location>
</feature>
<feature type="transmembrane region" description="Helical" evidence="6">
    <location>
        <begin position="12"/>
        <end position="32"/>
    </location>
</feature>
<feature type="transmembrane region" description="Helical" evidence="6">
    <location>
        <begin position="156"/>
        <end position="175"/>
    </location>
</feature>
<dbReference type="PANTHER" id="PTHR42829:SF2">
    <property type="entry name" value="NADH-UBIQUINONE OXIDOREDUCTASE CHAIN 5"/>
    <property type="match status" value="1"/>
</dbReference>
<dbReference type="EMBL" id="LGCM01000045">
    <property type="protein sequence ID" value="KPL79848.1"/>
    <property type="molecule type" value="Genomic_DNA"/>
</dbReference>
<dbReference type="NCBIfam" id="TIGR01974">
    <property type="entry name" value="NDH_I_L"/>
    <property type="match status" value="1"/>
</dbReference>
<dbReference type="PRINTS" id="PR01435">
    <property type="entry name" value="NPOXDRDTASE5"/>
</dbReference>
<dbReference type="RefSeq" id="WP_062417365.1">
    <property type="nucleotide sequence ID" value="NZ_DF967974.1"/>
</dbReference>
<feature type="transmembrane region" description="Helical" evidence="6">
    <location>
        <begin position="487"/>
        <end position="510"/>
    </location>
</feature>
<evidence type="ECO:0000256" key="5">
    <source>
        <dbReference type="RuleBase" id="RU000320"/>
    </source>
</evidence>
<proteinExistence type="predicted"/>
<dbReference type="GO" id="GO:0015990">
    <property type="term" value="P:electron transport coupled proton transport"/>
    <property type="evidence" value="ECO:0007669"/>
    <property type="project" value="TreeGrafter"/>
</dbReference>
<evidence type="ECO:0000313" key="9">
    <source>
        <dbReference type="EMBL" id="KPL79848.1"/>
    </source>
</evidence>
<evidence type="ECO:0000313" key="11">
    <source>
        <dbReference type="Proteomes" id="UP000050501"/>
    </source>
</evidence>
<keyword evidence="2 5" id="KW-0812">Transmembrane</keyword>
<feature type="transmembrane region" description="Helical" evidence="6">
    <location>
        <begin position="441"/>
        <end position="466"/>
    </location>
</feature>
<reference evidence="9 11" key="1">
    <citation type="submission" date="2015-07" db="EMBL/GenBank/DDBJ databases">
        <title>Genome sequence of Levilinea saccharolytica DSM 16555.</title>
        <authorList>
            <person name="Hemp J."/>
            <person name="Ward L.M."/>
            <person name="Pace L.A."/>
            <person name="Fischer W.W."/>
        </authorList>
    </citation>
    <scope>NUCLEOTIDE SEQUENCE [LARGE SCALE GENOMIC DNA]</scope>
    <source>
        <strain evidence="9 11">KIBI-1</strain>
    </source>
</reference>
<feature type="transmembrane region" description="Helical" evidence="6">
    <location>
        <begin position="328"/>
        <end position="350"/>
    </location>
</feature>
<dbReference type="GO" id="GO:0042773">
    <property type="term" value="P:ATP synthesis coupled electron transport"/>
    <property type="evidence" value="ECO:0007669"/>
    <property type="project" value="InterPro"/>
</dbReference>
<feature type="domain" description="NADH-Ubiquinone oxidoreductase (complex I) chain 5 N-terminal" evidence="8">
    <location>
        <begin position="77"/>
        <end position="134"/>
    </location>
</feature>
<keyword evidence="11" id="KW-1185">Reference proteome</keyword>
<dbReference type="EMBL" id="LGCM01000045">
    <property type="protein sequence ID" value="KPL79871.1"/>
    <property type="molecule type" value="Genomic_DNA"/>
</dbReference>
<feature type="transmembrane region" description="Helical" evidence="6">
    <location>
        <begin position="44"/>
        <end position="65"/>
    </location>
</feature>
<dbReference type="PRINTS" id="PR01434">
    <property type="entry name" value="NADHDHGNASE5"/>
</dbReference>
<dbReference type="InterPro" id="IPR001516">
    <property type="entry name" value="Proton_antipo_N"/>
</dbReference>
<feature type="transmembrane region" description="Helical" evidence="6">
    <location>
        <begin position="133"/>
        <end position="150"/>
    </location>
</feature>
<dbReference type="AlphaFoldDB" id="A0A0P6XIB1"/>
<dbReference type="InterPro" id="IPR003945">
    <property type="entry name" value="NU5C-like"/>
</dbReference>
<evidence type="ECO:0000313" key="10">
    <source>
        <dbReference type="EMBL" id="KPL79871.1"/>
    </source>
</evidence>
<evidence type="ECO:0008006" key="12">
    <source>
        <dbReference type="Google" id="ProtNLM"/>
    </source>
</evidence>
<evidence type="ECO:0000256" key="2">
    <source>
        <dbReference type="ARBA" id="ARBA00022692"/>
    </source>
</evidence>
<dbReference type="Pfam" id="PF00662">
    <property type="entry name" value="Proton_antipo_N"/>
    <property type="match status" value="1"/>
</dbReference>
<feature type="transmembrane region" description="Helical" evidence="6">
    <location>
        <begin position="303"/>
        <end position="321"/>
    </location>
</feature>
<dbReference type="NCBIfam" id="NF005141">
    <property type="entry name" value="PRK06590.1"/>
    <property type="match status" value="1"/>
</dbReference>
<organism evidence="9 11">
    <name type="scientific">Levilinea saccharolytica</name>
    <dbReference type="NCBI Taxonomy" id="229921"/>
    <lineage>
        <taxon>Bacteria</taxon>
        <taxon>Bacillati</taxon>
        <taxon>Chloroflexota</taxon>
        <taxon>Anaerolineae</taxon>
        <taxon>Anaerolineales</taxon>
        <taxon>Anaerolineaceae</taxon>
        <taxon>Levilinea</taxon>
    </lineage>
</organism>
<evidence type="ECO:0000259" key="8">
    <source>
        <dbReference type="Pfam" id="PF00662"/>
    </source>
</evidence>
<dbReference type="Pfam" id="PF00361">
    <property type="entry name" value="Proton_antipo_M"/>
    <property type="match status" value="1"/>
</dbReference>
<dbReference type="InterPro" id="IPR018393">
    <property type="entry name" value="NADHpl_OxRdtase_5_subgr"/>
</dbReference>
<evidence type="ECO:0000259" key="7">
    <source>
        <dbReference type="Pfam" id="PF00361"/>
    </source>
</evidence>